<dbReference type="InterPro" id="IPR050131">
    <property type="entry name" value="Peptidase_S8_subtilisin-like"/>
</dbReference>
<proteinExistence type="inferred from homology"/>
<reference evidence="7" key="1">
    <citation type="submission" date="2020-02" db="EMBL/GenBank/DDBJ databases">
        <authorList>
            <person name="Meier V. D."/>
        </authorList>
    </citation>
    <scope>NUCLEOTIDE SEQUENCE</scope>
    <source>
        <strain evidence="7">AVDCRST_MAG91</strain>
    </source>
</reference>
<dbReference type="SUPFAM" id="SSF52743">
    <property type="entry name" value="Subtilisin-like"/>
    <property type="match status" value="1"/>
</dbReference>
<dbReference type="PRINTS" id="PR00723">
    <property type="entry name" value="SUBTILISIN"/>
</dbReference>
<sequence length="384" mass="41670">DARREFDLYQETRAQVVKQRAEAAQTLTEIRQVEKMVNEALALLRQQTGADSLTAERVAKLQPIRQDVAQAKQIFMQMAAQGFTARQISGQREDLEQRVQFALNPDFDTRTIVGDNYANTAERVYGNRDVEGPSADHGTHVAGIVAAERGNGMGIDGVAPTGTRLMILRAVPNGDERDKDVANAIRYAADHGANVINMSFGKGYSPQKRAVDDAVRYAESKGVLLVHAAGNDGEDLNQKANFPNRRFEGGGEARNWIEVGASSWEGPDRLAAPFSNWGRGQVDVFAPGSAILSTVQGGGYERNSGTSMAAPVVSGVAALLMSYFPNLTATQVRQIILDSATRYADQMVLRPGSEGERVRFGDLSTTGGIVNVYAAFQMAERMSR</sequence>
<dbReference type="PROSITE" id="PS51892">
    <property type="entry name" value="SUBTILASE"/>
    <property type="match status" value="1"/>
</dbReference>
<feature type="domain" description="Peptidase S8/S53" evidence="6">
    <location>
        <begin position="116"/>
        <end position="350"/>
    </location>
</feature>
<feature type="active site" description="Charge relay system" evidence="5">
    <location>
        <position position="1"/>
    </location>
</feature>
<keyword evidence="3 5" id="KW-0378">Hydrolase</keyword>
<dbReference type="AlphaFoldDB" id="A0A6J4TBJ4"/>
<dbReference type="EMBL" id="CADCVX010000385">
    <property type="protein sequence ID" value="CAA9519442.1"/>
    <property type="molecule type" value="Genomic_DNA"/>
</dbReference>
<dbReference type="PANTHER" id="PTHR43806:SF11">
    <property type="entry name" value="CEREVISIN-RELATED"/>
    <property type="match status" value="1"/>
</dbReference>
<feature type="non-terminal residue" evidence="7">
    <location>
        <position position="1"/>
    </location>
</feature>
<dbReference type="InterPro" id="IPR023828">
    <property type="entry name" value="Peptidase_S8_Ser-AS"/>
</dbReference>
<organism evidence="7">
    <name type="scientific">uncultured Sphingomonadaceae bacterium</name>
    <dbReference type="NCBI Taxonomy" id="169976"/>
    <lineage>
        <taxon>Bacteria</taxon>
        <taxon>Pseudomonadati</taxon>
        <taxon>Pseudomonadota</taxon>
        <taxon>Alphaproteobacteria</taxon>
        <taxon>Sphingomonadales</taxon>
        <taxon>Sphingomonadaceae</taxon>
        <taxon>environmental samples</taxon>
    </lineage>
</organism>
<dbReference type="InterPro" id="IPR022398">
    <property type="entry name" value="Peptidase_S8_His-AS"/>
</dbReference>
<evidence type="ECO:0000256" key="2">
    <source>
        <dbReference type="ARBA" id="ARBA00022670"/>
    </source>
</evidence>
<evidence type="ECO:0000256" key="1">
    <source>
        <dbReference type="ARBA" id="ARBA00011073"/>
    </source>
</evidence>
<dbReference type="CDD" id="cd07483">
    <property type="entry name" value="Peptidases_S8_Subtilisin_Novo-like"/>
    <property type="match status" value="1"/>
</dbReference>
<keyword evidence="4 5" id="KW-0720">Serine protease</keyword>
<gene>
    <name evidence="7" type="ORF">AVDCRST_MAG91-2105</name>
</gene>
<accession>A0A6J4TBJ4</accession>
<evidence type="ECO:0000256" key="5">
    <source>
        <dbReference type="PROSITE-ProRule" id="PRU01240"/>
    </source>
</evidence>
<evidence type="ECO:0000256" key="3">
    <source>
        <dbReference type="ARBA" id="ARBA00022801"/>
    </source>
</evidence>
<comment type="similarity">
    <text evidence="1 5">Belongs to the peptidase S8 family.</text>
</comment>
<dbReference type="PROSITE" id="PS00137">
    <property type="entry name" value="SUBTILASE_HIS"/>
    <property type="match status" value="1"/>
</dbReference>
<feature type="active site" description="Charge relay system" evidence="5">
    <location>
        <position position="137"/>
    </location>
</feature>
<dbReference type="InterPro" id="IPR000209">
    <property type="entry name" value="Peptidase_S8/S53_dom"/>
</dbReference>
<dbReference type="PANTHER" id="PTHR43806">
    <property type="entry name" value="PEPTIDASE S8"/>
    <property type="match status" value="1"/>
</dbReference>
<dbReference type="InterPro" id="IPR015500">
    <property type="entry name" value="Peptidase_S8_subtilisin-rel"/>
</dbReference>
<dbReference type="GO" id="GO:0004252">
    <property type="term" value="F:serine-type endopeptidase activity"/>
    <property type="evidence" value="ECO:0007669"/>
    <property type="project" value="UniProtKB-UniRule"/>
</dbReference>
<feature type="active site" description="Charge relay system" evidence="5">
    <location>
        <position position="307"/>
    </location>
</feature>
<evidence type="ECO:0000313" key="7">
    <source>
        <dbReference type="EMBL" id="CAA9519442.1"/>
    </source>
</evidence>
<dbReference type="Gene3D" id="3.40.50.200">
    <property type="entry name" value="Peptidase S8/S53 domain"/>
    <property type="match status" value="1"/>
</dbReference>
<dbReference type="PROSITE" id="PS00138">
    <property type="entry name" value="SUBTILASE_SER"/>
    <property type="match status" value="1"/>
</dbReference>
<keyword evidence="2 5" id="KW-0645">Protease</keyword>
<evidence type="ECO:0000259" key="6">
    <source>
        <dbReference type="Pfam" id="PF00082"/>
    </source>
</evidence>
<dbReference type="GO" id="GO:0006508">
    <property type="term" value="P:proteolysis"/>
    <property type="evidence" value="ECO:0007669"/>
    <property type="project" value="UniProtKB-KW"/>
</dbReference>
<evidence type="ECO:0000256" key="4">
    <source>
        <dbReference type="ARBA" id="ARBA00022825"/>
    </source>
</evidence>
<dbReference type="Pfam" id="PF00082">
    <property type="entry name" value="Peptidase_S8"/>
    <property type="match status" value="1"/>
</dbReference>
<dbReference type="InterPro" id="IPR034080">
    <property type="entry name" value="Protease_P7-like_dom"/>
</dbReference>
<protein>
    <submittedName>
        <fullName evidence="7">Protease</fullName>
    </submittedName>
</protein>
<dbReference type="InterPro" id="IPR036852">
    <property type="entry name" value="Peptidase_S8/S53_dom_sf"/>
</dbReference>
<name>A0A6J4TBJ4_9SPHN</name>